<evidence type="ECO:0000256" key="1">
    <source>
        <dbReference type="ARBA" id="ARBA00001965"/>
    </source>
</evidence>
<dbReference type="Pfam" id="PF02915">
    <property type="entry name" value="Rubrerythrin"/>
    <property type="match status" value="1"/>
</dbReference>
<dbReference type="SUPFAM" id="SSF57802">
    <property type="entry name" value="Rubredoxin-like"/>
    <property type="match status" value="1"/>
</dbReference>
<dbReference type="InterPro" id="IPR009040">
    <property type="entry name" value="Ferritin-like_diiron"/>
</dbReference>
<organism evidence="8 9">
    <name type="scientific">Desulfosporosinus hippei DSM 8344</name>
    <dbReference type="NCBI Taxonomy" id="1121419"/>
    <lineage>
        <taxon>Bacteria</taxon>
        <taxon>Bacillati</taxon>
        <taxon>Bacillota</taxon>
        <taxon>Clostridia</taxon>
        <taxon>Eubacteriales</taxon>
        <taxon>Desulfitobacteriaceae</taxon>
        <taxon>Desulfosporosinus</taxon>
    </lineage>
</organism>
<reference evidence="9" key="1">
    <citation type="submission" date="2016-10" db="EMBL/GenBank/DDBJ databases">
        <authorList>
            <person name="Varghese N."/>
            <person name="Submissions S."/>
        </authorList>
    </citation>
    <scope>NUCLEOTIDE SEQUENCE [LARGE SCALE GENOMIC DNA]</scope>
    <source>
        <strain evidence="9">DSM 8344</strain>
    </source>
</reference>
<gene>
    <name evidence="8" type="ORF">SAMN05443529_11520</name>
</gene>
<dbReference type="InterPro" id="IPR024934">
    <property type="entry name" value="Rubredoxin-like_dom"/>
</dbReference>
<dbReference type="STRING" id="1121419.SAMN05443529_11520"/>
<dbReference type="CDD" id="cd00729">
    <property type="entry name" value="rubredoxin_SM"/>
    <property type="match status" value="1"/>
</dbReference>
<keyword evidence="2" id="KW-0813">Transport</keyword>
<dbReference type="InterPro" id="IPR003251">
    <property type="entry name" value="Rr_diiron-bd_dom"/>
</dbReference>
<dbReference type="InterPro" id="IPR048574">
    <property type="entry name" value="RUBY_RBDX"/>
</dbReference>
<evidence type="ECO:0000259" key="6">
    <source>
        <dbReference type="PROSITE" id="PS50903"/>
    </source>
</evidence>
<feature type="domain" description="Ferritin-like diiron" evidence="7">
    <location>
        <begin position="2"/>
        <end position="150"/>
    </location>
</feature>
<evidence type="ECO:0000313" key="8">
    <source>
        <dbReference type="EMBL" id="SDH56312.1"/>
    </source>
</evidence>
<dbReference type="PROSITE" id="PS50905">
    <property type="entry name" value="FERRITIN_LIKE"/>
    <property type="match status" value="1"/>
</dbReference>
<evidence type="ECO:0000256" key="5">
    <source>
        <dbReference type="ARBA" id="ARBA00023004"/>
    </source>
</evidence>
<keyword evidence="9" id="KW-1185">Reference proteome</keyword>
<dbReference type="GO" id="GO:0016491">
    <property type="term" value="F:oxidoreductase activity"/>
    <property type="evidence" value="ECO:0007669"/>
    <property type="project" value="InterPro"/>
</dbReference>
<sequence>MRFSETKTFKNLSDAFAGESQARNRYAFFAGVAKKEGYQHIQAVFEETADNEKEHAKVFYKLLVAHTKEEADIIHVDADYPLVYKDTLTNLKAAAAGEREEWAEIYSRFADIAEQEGFSDISVAFKKIAEVEKHHMTRFDYYAKGIEQGTIFKKDSPTVWKCTNCGYIHEGPEAPGQCPACAHPQGYFEELPEKY</sequence>
<dbReference type="Gene3D" id="1.20.1260.10">
    <property type="match status" value="1"/>
</dbReference>
<dbReference type="PANTHER" id="PTHR43865">
    <property type="entry name" value="RUBRERYTHRIN-RELATED"/>
    <property type="match status" value="1"/>
</dbReference>
<dbReference type="Gene3D" id="2.20.28.10">
    <property type="match status" value="1"/>
</dbReference>
<dbReference type="Proteomes" id="UP000198656">
    <property type="component" value="Unassembled WGS sequence"/>
</dbReference>
<dbReference type="PROSITE" id="PS50903">
    <property type="entry name" value="RUBREDOXIN_LIKE"/>
    <property type="match status" value="1"/>
</dbReference>
<dbReference type="AlphaFoldDB" id="A0A1G8DF56"/>
<dbReference type="PANTHER" id="PTHR43865:SF1">
    <property type="entry name" value="RUBRERYTHRIN-RELATED"/>
    <property type="match status" value="1"/>
</dbReference>
<comment type="cofactor">
    <cofactor evidence="1">
        <name>Fe(3+)</name>
        <dbReference type="ChEBI" id="CHEBI:29034"/>
    </cofactor>
</comment>
<dbReference type="GO" id="GO:0005506">
    <property type="term" value="F:iron ion binding"/>
    <property type="evidence" value="ECO:0007669"/>
    <property type="project" value="InterPro"/>
</dbReference>
<accession>A0A1G8DF56</accession>
<dbReference type="InterPro" id="IPR052364">
    <property type="entry name" value="Rubrerythrin"/>
</dbReference>
<proteinExistence type="predicted"/>
<dbReference type="SUPFAM" id="SSF47240">
    <property type="entry name" value="Ferritin-like"/>
    <property type="match status" value="1"/>
</dbReference>
<evidence type="ECO:0000259" key="7">
    <source>
        <dbReference type="PROSITE" id="PS50905"/>
    </source>
</evidence>
<keyword evidence="5" id="KW-0408">Iron</keyword>
<keyword evidence="3" id="KW-0479">Metal-binding</keyword>
<dbReference type="InterPro" id="IPR012347">
    <property type="entry name" value="Ferritin-like"/>
</dbReference>
<dbReference type="EMBL" id="FNCP01000015">
    <property type="protein sequence ID" value="SDH56312.1"/>
    <property type="molecule type" value="Genomic_DNA"/>
</dbReference>
<protein>
    <submittedName>
        <fullName evidence="8">Rubrerythrin</fullName>
    </submittedName>
</protein>
<dbReference type="NCBIfam" id="NF045767">
    <property type="entry name" value="RuberyRbr"/>
    <property type="match status" value="1"/>
</dbReference>
<dbReference type="OrthoDB" id="9799749at2"/>
<dbReference type="InterPro" id="IPR009078">
    <property type="entry name" value="Ferritin-like_SF"/>
</dbReference>
<dbReference type="Pfam" id="PF21349">
    <property type="entry name" value="RUBY_RBDX"/>
    <property type="match status" value="1"/>
</dbReference>
<evidence type="ECO:0000256" key="2">
    <source>
        <dbReference type="ARBA" id="ARBA00022448"/>
    </source>
</evidence>
<name>A0A1G8DF56_9FIRM</name>
<evidence type="ECO:0000256" key="3">
    <source>
        <dbReference type="ARBA" id="ARBA00022723"/>
    </source>
</evidence>
<feature type="domain" description="Rubredoxin-like" evidence="6">
    <location>
        <begin position="157"/>
        <end position="191"/>
    </location>
</feature>
<keyword evidence="4" id="KW-0249">Electron transport</keyword>
<evidence type="ECO:0000313" key="9">
    <source>
        <dbReference type="Proteomes" id="UP000198656"/>
    </source>
</evidence>
<dbReference type="RefSeq" id="WP_092334013.1">
    <property type="nucleotide sequence ID" value="NZ_FNCP01000015.1"/>
</dbReference>
<evidence type="ECO:0000256" key="4">
    <source>
        <dbReference type="ARBA" id="ARBA00022982"/>
    </source>
</evidence>
<dbReference type="CDD" id="cd01041">
    <property type="entry name" value="Rubrerythrin"/>
    <property type="match status" value="1"/>
</dbReference>